<evidence type="ECO:0000259" key="2">
    <source>
        <dbReference type="PROSITE" id="PS50213"/>
    </source>
</evidence>
<dbReference type="Gene3D" id="2.30.180.10">
    <property type="entry name" value="FAS1 domain"/>
    <property type="match status" value="2"/>
</dbReference>
<dbReference type="InterPro" id="IPR052806">
    <property type="entry name" value="Fasciclin-like_AGP"/>
</dbReference>
<organism evidence="3 4">
    <name type="scientific">Dioscorea cayennensis subsp. rotundata</name>
    <name type="common">White Guinea yam</name>
    <name type="synonym">Dioscorea rotundata</name>
    <dbReference type="NCBI Taxonomy" id="55577"/>
    <lineage>
        <taxon>Eukaryota</taxon>
        <taxon>Viridiplantae</taxon>
        <taxon>Streptophyta</taxon>
        <taxon>Embryophyta</taxon>
        <taxon>Tracheophyta</taxon>
        <taxon>Spermatophyta</taxon>
        <taxon>Magnoliopsida</taxon>
        <taxon>Liliopsida</taxon>
        <taxon>Dioscoreales</taxon>
        <taxon>Dioscoreaceae</taxon>
        <taxon>Dioscorea</taxon>
    </lineage>
</organism>
<dbReference type="SUPFAM" id="SSF82153">
    <property type="entry name" value="FAS1 domain"/>
    <property type="match status" value="2"/>
</dbReference>
<gene>
    <name evidence="4" type="primary">LOC120267573</name>
</gene>
<evidence type="ECO:0000313" key="4">
    <source>
        <dbReference type="RefSeq" id="XP_039131186.1"/>
    </source>
</evidence>
<evidence type="ECO:0000313" key="3">
    <source>
        <dbReference type="Proteomes" id="UP001515500"/>
    </source>
</evidence>
<protein>
    <submittedName>
        <fullName evidence="4">Fasciclin-like arabinogalactan protein 21</fullName>
    </submittedName>
</protein>
<dbReference type="InterPro" id="IPR036378">
    <property type="entry name" value="FAS1_dom_sf"/>
</dbReference>
<dbReference type="AlphaFoldDB" id="A0AB40BUQ6"/>
<reference evidence="4" key="1">
    <citation type="submission" date="2025-08" db="UniProtKB">
        <authorList>
            <consortium name="RefSeq"/>
        </authorList>
    </citation>
    <scope>IDENTIFICATION</scope>
</reference>
<dbReference type="PANTHER" id="PTHR33985">
    <property type="entry name" value="OS02G0491300 PROTEIN-RELATED"/>
    <property type="match status" value="1"/>
</dbReference>
<dbReference type="GeneID" id="120267573"/>
<dbReference type="Proteomes" id="UP001515500">
    <property type="component" value="Chromosome 8"/>
</dbReference>
<dbReference type="RefSeq" id="XP_039131186.1">
    <property type="nucleotide sequence ID" value="XM_039275252.1"/>
</dbReference>
<dbReference type="PANTHER" id="PTHR33985:SF19">
    <property type="entry name" value="FASCICLIN-LIKE ARABINOGALACTAN PROTEIN 21"/>
    <property type="match status" value="1"/>
</dbReference>
<sequence>MSSSCSHWWHAPVYIAATIALVVAAISASGSTRFSPPPTADDALRRAGFHLTAAVLHLSPSSPLPSSRPATLFAPPDPAFTNLSLTSAAALLQRHSLPILLTLADLRRLPQGSCLSRELTISPLFSSNNSIAINGIAISHPDLYLSESHAIHGITGGFPDVACGGPATPIPWSRVTRALGSRGYVAFTVGLLTVLGAIEPTARTLDQVTIFAPQDIGFHQVTGSRATLEGTIRRHVVIGRYDYRDLMSLKVGEEIRTMAKDDRLTITASGDTGLVMINGVQITEPEVYTTRGAVVHGIPRYFRVGNHTSSDLLLTVRSIHLLIVNVNLKAAGCDVFIYHLLCFVAAGKVCSK</sequence>
<accession>A0AB40BUQ6</accession>
<evidence type="ECO:0000256" key="1">
    <source>
        <dbReference type="ARBA" id="ARBA00007843"/>
    </source>
</evidence>
<keyword evidence="3" id="KW-1185">Reference proteome</keyword>
<proteinExistence type="inferred from homology"/>
<feature type="domain" description="FAS1" evidence="2">
    <location>
        <begin position="172"/>
        <end position="302"/>
    </location>
</feature>
<name>A0AB40BUQ6_DIOCR</name>
<dbReference type="SMART" id="SM00554">
    <property type="entry name" value="FAS1"/>
    <property type="match status" value="2"/>
</dbReference>
<dbReference type="InterPro" id="IPR000782">
    <property type="entry name" value="FAS1_domain"/>
</dbReference>
<comment type="similarity">
    <text evidence="1">Belongs to the fasciclin-like AGP family.</text>
</comment>
<dbReference type="Pfam" id="PF02469">
    <property type="entry name" value="Fasciclin"/>
    <property type="match status" value="1"/>
</dbReference>
<dbReference type="PROSITE" id="PS50213">
    <property type="entry name" value="FAS1"/>
    <property type="match status" value="1"/>
</dbReference>